<comment type="similarity">
    <text evidence="2">Belongs to the GLUTAMINE DUMPER 1 (TC 9.B.60) family.</text>
</comment>
<evidence type="ECO:0000256" key="7">
    <source>
        <dbReference type="ARBA" id="ARBA00023136"/>
    </source>
</evidence>
<protein>
    <submittedName>
        <fullName evidence="10">Uncharacterized protein</fullName>
    </submittedName>
</protein>
<dbReference type="GO" id="GO:0016020">
    <property type="term" value="C:membrane"/>
    <property type="evidence" value="ECO:0007669"/>
    <property type="project" value="UniProtKB-SubCell"/>
</dbReference>
<feature type="transmembrane region" description="Helical" evidence="9">
    <location>
        <begin position="20"/>
        <end position="42"/>
    </location>
</feature>
<evidence type="ECO:0000256" key="4">
    <source>
        <dbReference type="ARBA" id="ARBA00022692"/>
    </source>
</evidence>
<evidence type="ECO:0000256" key="1">
    <source>
        <dbReference type="ARBA" id="ARBA00004167"/>
    </source>
</evidence>
<evidence type="ECO:0000313" key="11">
    <source>
        <dbReference type="Proteomes" id="UP001327560"/>
    </source>
</evidence>
<evidence type="ECO:0000256" key="8">
    <source>
        <dbReference type="SAM" id="MobiDB-lite"/>
    </source>
</evidence>
<evidence type="ECO:0000256" key="5">
    <source>
        <dbReference type="ARBA" id="ARBA00022970"/>
    </source>
</evidence>
<keyword evidence="11" id="KW-1185">Reference proteome</keyword>
<comment type="subcellular location">
    <subcellularLocation>
        <location evidence="1">Membrane</location>
        <topology evidence="1">Single-pass membrane protein</topology>
    </subcellularLocation>
</comment>
<dbReference type="Proteomes" id="UP001327560">
    <property type="component" value="Chromosome 1"/>
</dbReference>
<evidence type="ECO:0000256" key="9">
    <source>
        <dbReference type="SAM" id="Phobius"/>
    </source>
</evidence>
<dbReference type="GO" id="GO:0006865">
    <property type="term" value="P:amino acid transport"/>
    <property type="evidence" value="ECO:0007669"/>
    <property type="project" value="UniProtKB-KW"/>
</dbReference>
<feature type="region of interest" description="Disordered" evidence="8">
    <location>
        <begin position="85"/>
        <end position="106"/>
    </location>
</feature>
<keyword evidence="7 9" id="KW-0472">Membrane</keyword>
<evidence type="ECO:0000256" key="3">
    <source>
        <dbReference type="ARBA" id="ARBA00022448"/>
    </source>
</evidence>
<sequence length="106" mass="11451">MRPTSSLTTPDCNLWHTPIPYLFGGLGAMMVLIAVALVILACSHWKSSDDDQSSAAPSMAVLPFNMDYQRVVVVIMAGESKPTFMAKPLPSSVEDKNKASSICHEP</sequence>
<dbReference type="GO" id="GO:0080143">
    <property type="term" value="P:regulation of amino acid export"/>
    <property type="evidence" value="ECO:0007669"/>
    <property type="project" value="InterPro"/>
</dbReference>
<dbReference type="EMBL" id="CP136890">
    <property type="protein sequence ID" value="WOK95219.1"/>
    <property type="molecule type" value="Genomic_DNA"/>
</dbReference>
<keyword evidence="4 9" id="KW-0812">Transmembrane</keyword>
<dbReference type="InterPro" id="IPR040359">
    <property type="entry name" value="GDU"/>
</dbReference>
<evidence type="ECO:0000256" key="6">
    <source>
        <dbReference type="ARBA" id="ARBA00022989"/>
    </source>
</evidence>
<organism evidence="10 11">
    <name type="scientific">Canna indica</name>
    <name type="common">Indian-shot</name>
    <dbReference type="NCBI Taxonomy" id="4628"/>
    <lineage>
        <taxon>Eukaryota</taxon>
        <taxon>Viridiplantae</taxon>
        <taxon>Streptophyta</taxon>
        <taxon>Embryophyta</taxon>
        <taxon>Tracheophyta</taxon>
        <taxon>Spermatophyta</taxon>
        <taxon>Magnoliopsida</taxon>
        <taxon>Liliopsida</taxon>
        <taxon>Zingiberales</taxon>
        <taxon>Cannaceae</taxon>
        <taxon>Canna</taxon>
    </lineage>
</organism>
<name>A0AAQ3JUI5_9LILI</name>
<dbReference type="PANTHER" id="PTHR33228">
    <property type="entry name" value="PROTEIN GLUTAMINE DUMPER 4-RELATED"/>
    <property type="match status" value="1"/>
</dbReference>
<keyword evidence="3" id="KW-0813">Transport</keyword>
<evidence type="ECO:0000256" key="2">
    <source>
        <dbReference type="ARBA" id="ARBA00009977"/>
    </source>
</evidence>
<dbReference type="PANTHER" id="PTHR33228:SF49">
    <property type="entry name" value="PROTEIN GLUTAMINE DUMPER 5"/>
    <property type="match status" value="1"/>
</dbReference>
<gene>
    <name evidence="10" type="ORF">Cni_G03926</name>
</gene>
<proteinExistence type="inferred from homology"/>
<dbReference type="AlphaFoldDB" id="A0AAQ3JUI5"/>
<accession>A0AAQ3JUI5</accession>
<keyword evidence="6 9" id="KW-1133">Transmembrane helix</keyword>
<keyword evidence="5" id="KW-0029">Amino-acid transport</keyword>
<reference evidence="10 11" key="1">
    <citation type="submission" date="2023-10" db="EMBL/GenBank/DDBJ databases">
        <title>Chromosome-scale genome assembly provides insights into flower coloration mechanisms of Canna indica.</title>
        <authorList>
            <person name="Li C."/>
        </authorList>
    </citation>
    <scope>NUCLEOTIDE SEQUENCE [LARGE SCALE GENOMIC DNA]</scope>
    <source>
        <tissue evidence="10">Flower</tissue>
    </source>
</reference>
<feature type="compositionally biased region" description="Basic and acidic residues" evidence="8">
    <location>
        <begin position="93"/>
        <end position="106"/>
    </location>
</feature>
<evidence type="ECO:0000313" key="10">
    <source>
        <dbReference type="EMBL" id="WOK95219.1"/>
    </source>
</evidence>